<comment type="subunit">
    <text evidence="3">Homodimer.</text>
</comment>
<feature type="domain" description="Pyridine nucleotide-disulphide oxidoreductase dimerisation" evidence="13">
    <location>
        <begin position="337"/>
        <end position="445"/>
    </location>
</feature>
<sequence>MALYDYDLFVIGGGSGGVRAARMSAGYGAKVAIAEEYRWGGTCVIRGCVPKKLLVYASHVHDEIADAAGFGWTIPEAQFSWPKLIENKDKEIARLSAIYVDLLKKSKVQVIEARARLVDRHTVEVDGRRVTAQTILVATGGRPERPQLPGIEHSITSNEAFHLAHLPKRVAVVGGGYIALEFAGIFNGLGAKVHLLYRGAPVLRGFDDDVRAFVTEEVKKKGIDLRVNTEVEAIEKAGAHLKVTLKGGATLEVDQVLYATGRVPNTRDMGLEAVGTDLDRRGVIRVDGYSRTSVENIYAIGDCTDRIALTPVAIKEAMAFADTVFGGKNWAMDHSNVAHAVFSQPPVATVGMSENAARSEGRRLDIYKTSFKALKHTLSGSSERTFMKLVVDRDSQVVLGVHMVGADAPEIIQSLAVAVKMGATKGQFDQTVALHPTAAEEFVTMRTPEPEPVEPGLEAMEA</sequence>
<dbReference type="InterPro" id="IPR046952">
    <property type="entry name" value="GSHR/TRXR-like"/>
</dbReference>
<keyword evidence="8" id="KW-1015">Disulfide bond</keyword>
<dbReference type="SUPFAM" id="SSF51905">
    <property type="entry name" value="FAD/NAD(P)-binding domain"/>
    <property type="match status" value="1"/>
</dbReference>
<dbReference type="PRINTS" id="PR00368">
    <property type="entry name" value="FADPNR"/>
</dbReference>
<dbReference type="RefSeq" id="WP_379960904.1">
    <property type="nucleotide sequence ID" value="NZ_JAUYVI010000008.1"/>
</dbReference>
<reference evidence="16" key="1">
    <citation type="submission" date="2023-08" db="EMBL/GenBank/DDBJ databases">
        <title>Rhodospirillaceae gen. nov., a novel taxon isolated from the Yangtze River Yuezi River estuary sludge.</title>
        <authorList>
            <person name="Ruan L."/>
        </authorList>
    </citation>
    <scope>NUCLEOTIDE SEQUENCE [LARGE SCALE GENOMIC DNA]</scope>
    <source>
        <strain evidence="16">R-7</strain>
    </source>
</reference>
<evidence type="ECO:0000256" key="7">
    <source>
        <dbReference type="ARBA" id="ARBA00023002"/>
    </source>
</evidence>
<keyword evidence="6 12" id="KW-0521">NADP</keyword>
<organism evidence="15 16">
    <name type="scientific">Dongia sedimenti</name>
    <dbReference type="NCBI Taxonomy" id="3064282"/>
    <lineage>
        <taxon>Bacteria</taxon>
        <taxon>Pseudomonadati</taxon>
        <taxon>Pseudomonadota</taxon>
        <taxon>Alphaproteobacteria</taxon>
        <taxon>Rhodospirillales</taxon>
        <taxon>Dongiaceae</taxon>
        <taxon>Dongia</taxon>
    </lineage>
</organism>
<evidence type="ECO:0000256" key="2">
    <source>
        <dbReference type="ARBA" id="ARBA00007532"/>
    </source>
</evidence>
<dbReference type="InterPro" id="IPR012999">
    <property type="entry name" value="Pyr_OxRdtase_I_AS"/>
</dbReference>
<dbReference type="EC" id="1.8.1.7" evidence="12"/>
<comment type="similarity">
    <text evidence="2 11">Belongs to the class-I pyridine nucleotide-disulfide oxidoreductase family.</text>
</comment>
<evidence type="ECO:0000256" key="4">
    <source>
        <dbReference type="ARBA" id="ARBA00022630"/>
    </source>
</evidence>
<name>A0ABU0YTE8_9PROT</name>
<keyword evidence="16" id="KW-1185">Reference proteome</keyword>
<keyword evidence="7 11" id="KW-0560">Oxidoreductase</keyword>
<dbReference type="Gene3D" id="3.50.50.60">
    <property type="entry name" value="FAD/NAD(P)-binding domain"/>
    <property type="match status" value="2"/>
</dbReference>
<evidence type="ECO:0000256" key="3">
    <source>
        <dbReference type="ARBA" id="ARBA00011738"/>
    </source>
</evidence>
<keyword evidence="9 11" id="KW-0676">Redox-active center</keyword>
<dbReference type="NCBIfam" id="TIGR01424">
    <property type="entry name" value="gluta_reduc_2"/>
    <property type="match status" value="1"/>
</dbReference>
<dbReference type="Proteomes" id="UP001230156">
    <property type="component" value="Unassembled WGS sequence"/>
</dbReference>
<evidence type="ECO:0000256" key="11">
    <source>
        <dbReference type="RuleBase" id="RU003691"/>
    </source>
</evidence>
<dbReference type="Gene3D" id="3.30.390.30">
    <property type="match status" value="1"/>
</dbReference>
<dbReference type="EMBL" id="JAUYVI010000008">
    <property type="protein sequence ID" value="MDQ7250989.1"/>
    <property type="molecule type" value="Genomic_DNA"/>
</dbReference>
<protein>
    <recommendedName>
        <fullName evidence="12">Glutathione reductase</fullName>
        <shortName evidence="12">GRase</shortName>
        <ecNumber evidence="12">1.8.1.7</ecNumber>
    </recommendedName>
</protein>
<dbReference type="InterPro" id="IPR016156">
    <property type="entry name" value="FAD/NAD-linked_Rdtase_dimer_sf"/>
</dbReference>
<keyword evidence="5 11" id="KW-0274">FAD</keyword>
<evidence type="ECO:0000256" key="10">
    <source>
        <dbReference type="ARBA" id="ARBA00049142"/>
    </source>
</evidence>
<dbReference type="SUPFAM" id="SSF55424">
    <property type="entry name" value="FAD/NAD-linked reductases, dimerisation (C-terminal) domain"/>
    <property type="match status" value="1"/>
</dbReference>
<dbReference type="PANTHER" id="PTHR42737:SF2">
    <property type="entry name" value="GLUTATHIONE REDUCTASE"/>
    <property type="match status" value="1"/>
</dbReference>
<evidence type="ECO:0000256" key="9">
    <source>
        <dbReference type="ARBA" id="ARBA00023284"/>
    </source>
</evidence>
<dbReference type="Pfam" id="PF02852">
    <property type="entry name" value="Pyr_redox_dim"/>
    <property type="match status" value="1"/>
</dbReference>
<feature type="domain" description="FAD/NAD(P)-binding" evidence="14">
    <location>
        <begin position="6"/>
        <end position="317"/>
    </location>
</feature>
<comment type="function">
    <text evidence="12">Catalyzes the reduction of glutathione disulfide (GSSG) to reduced glutathione (GSH).</text>
</comment>
<dbReference type="InterPro" id="IPR006324">
    <property type="entry name" value="GSHR"/>
</dbReference>
<evidence type="ECO:0000256" key="12">
    <source>
        <dbReference type="RuleBase" id="RU365040"/>
    </source>
</evidence>
<dbReference type="InterPro" id="IPR001100">
    <property type="entry name" value="Pyr_nuc-diS_OxRdtase"/>
</dbReference>
<dbReference type="NCBIfam" id="NF004776">
    <property type="entry name" value="PRK06116.1"/>
    <property type="match status" value="1"/>
</dbReference>
<evidence type="ECO:0000259" key="13">
    <source>
        <dbReference type="Pfam" id="PF02852"/>
    </source>
</evidence>
<dbReference type="GO" id="GO:0004362">
    <property type="term" value="F:glutathione-disulfide reductase (NADPH) activity"/>
    <property type="evidence" value="ECO:0007669"/>
    <property type="project" value="UniProtKB-EC"/>
</dbReference>
<accession>A0ABU0YTE8</accession>
<dbReference type="InterPro" id="IPR023753">
    <property type="entry name" value="FAD/NAD-binding_dom"/>
</dbReference>
<evidence type="ECO:0000313" key="15">
    <source>
        <dbReference type="EMBL" id="MDQ7250989.1"/>
    </source>
</evidence>
<dbReference type="Pfam" id="PF07992">
    <property type="entry name" value="Pyr_redox_2"/>
    <property type="match status" value="1"/>
</dbReference>
<evidence type="ECO:0000313" key="16">
    <source>
        <dbReference type="Proteomes" id="UP001230156"/>
    </source>
</evidence>
<comment type="cofactor">
    <cofactor evidence="1 12">
        <name>FAD</name>
        <dbReference type="ChEBI" id="CHEBI:57692"/>
    </cofactor>
</comment>
<evidence type="ECO:0000256" key="1">
    <source>
        <dbReference type="ARBA" id="ARBA00001974"/>
    </source>
</evidence>
<dbReference type="InterPro" id="IPR004099">
    <property type="entry name" value="Pyr_nucl-diS_OxRdtase_dimer"/>
</dbReference>
<dbReference type="PIRSF" id="PIRSF000350">
    <property type="entry name" value="Mercury_reductase_MerA"/>
    <property type="match status" value="1"/>
</dbReference>
<evidence type="ECO:0000259" key="14">
    <source>
        <dbReference type="Pfam" id="PF07992"/>
    </source>
</evidence>
<dbReference type="PRINTS" id="PR00411">
    <property type="entry name" value="PNDRDTASEI"/>
</dbReference>
<comment type="catalytic activity">
    <reaction evidence="10 12">
        <text>2 glutathione + NADP(+) = glutathione disulfide + NADPH + H(+)</text>
        <dbReference type="Rhea" id="RHEA:11740"/>
        <dbReference type="ChEBI" id="CHEBI:15378"/>
        <dbReference type="ChEBI" id="CHEBI:57783"/>
        <dbReference type="ChEBI" id="CHEBI:57925"/>
        <dbReference type="ChEBI" id="CHEBI:58297"/>
        <dbReference type="ChEBI" id="CHEBI:58349"/>
        <dbReference type="EC" id="1.8.1.7"/>
    </reaction>
</comment>
<dbReference type="PANTHER" id="PTHR42737">
    <property type="entry name" value="GLUTATHIONE REDUCTASE"/>
    <property type="match status" value="1"/>
</dbReference>
<evidence type="ECO:0000256" key="6">
    <source>
        <dbReference type="ARBA" id="ARBA00022857"/>
    </source>
</evidence>
<keyword evidence="4 11" id="KW-0285">Flavoprotein</keyword>
<gene>
    <name evidence="15" type="primary">gor</name>
    <name evidence="15" type="ORF">Q8A70_25100</name>
</gene>
<proteinExistence type="inferred from homology"/>
<dbReference type="InterPro" id="IPR036188">
    <property type="entry name" value="FAD/NAD-bd_sf"/>
</dbReference>
<evidence type="ECO:0000256" key="8">
    <source>
        <dbReference type="ARBA" id="ARBA00023157"/>
    </source>
</evidence>
<evidence type="ECO:0000256" key="5">
    <source>
        <dbReference type="ARBA" id="ARBA00022827"/>
    </source>
</evidence>
<comment type="caution">
    <text evidence="15">The sequence shown here is derived from an EMBL/GenBank/DDBJ whole genome shotgun (WGS) entry which is preliminary data.</text>
</comment>
<dbReference type="PROSITE" id="PS00076">
    <property type="entry name" value="PYRIDINE_REDOX_1"/>
    <property type="match status" value="1"/>
</dbReference>